<keyword evidence="2" id="KW-1185">Reference proteome</keyword>
<name>A0AAV9Z4A5_9AGAR</name>
<evidence type="ECO:0008006" key="3">
    <source>
        <dbReference type="Google" id="ProtNLM"/>
    </source>
</evidence>
<dbReference type="EMBL" id="JAWWNJ010000215">
    <property type="protein sequence ID" value="KAK6971330.1"/>
    <property type="molecule type" value="Genomic_DNA"/>
</dbReference>
<accession>A0AAV9Z4A5</accession>
<dbReference type="Proteomes" id="UP001362999">
    <property type="component" value="Unassembled WGS sequence"/>
</dbReference>
<comment type="caution">
    <text evidence="1">The sequence shown here is derived from an EMBL/GenBank/DDBJ whole genome shotgun (WGS) entry which is preliminary data.</text>
</comment>
<organism evidence="1 2">
    <name type="scientific">Favolaschia claudopus</name>
    <dbReference type="NCBI Taxonomy" id="2862362"/>
    <lineage>
        <taxon>Eukaryota</taxon>
        <taxon>Fungi</taxon>
        <taxon>Dikarya</taxon>
        <taxon>Basidiomycota</taxon>
        <taxon>Agaricomycotina</taxon>
        <taxon>Agaricomycetes</taxon>
        <taxon>Agaricomycetidae</taxon>
        <taxon>Agaricales</taxon>
        <taxon>Marasmiineae</taxon>
        <taxon>Mycenaceae</taxon>
        <taxon>Favolaschia</taxon>
    </lineage>
</organism>
<protein>
    <recommendedName>
        <fullName evidence="3">Secreted protein</fullName>
    </recommendedName>
</protein>
<gene>
    <name evidence="1" type="ORF">R3P38DRAFT_3298109</name>
</gene>
<sequence length="244" mass="28431">MSWRQMTALLMVRAPSISARDVRSMVDVCPATLISLLVLSPHHLCARRPSLASPPPTAATSSSKIASRNLNMLCHAKTGSQRPFSLRFKDQFPLLQVFYRQASSSSPSHNSSWVYRRNKLLSRRASKPIKSSHRLKVCHRKPIRRVKTPLAPAIDRLQQHRHRNSTRSFVKIELSSIQHLQRWRHWRMDRQSVRLQDITPDLTYRQPLKTINLHSRLLRAMFVSSPLQIYWNICRVNRLHDLSR</sequence>
<reference evidence="1 2" key="1">
    <citation type="journal article" date="2024" name="J Genomics">
        <title>Draft genome sequencing and assembly of Favolaschia claudopus CIRM-BRFM 2984 isolated from oak limbs.</title>
        <authorList>
            <person name="Navarro D."/>
            <person name="Drula E."/>
            <person name="Chaduli D."/>
            <person name="Cazenave R."/>
            <person name="Ahrendt S."/>
            <person name="Wang J."/>
            <person name="Lipzen A."/>
            <person name="Daum C."/>
            <person name="Barry K."/>
            <person name="Grigoriev I.V."/>
            <person name="Favel A."/>
            <person name="Rosso M.N."/>
            <person name="Martin F."/>
        </authorList>
    </citation>
    <scope>NUCLEOTIDE SEQUENCE [LARGE SCALE GENOMIC DNA]</scope>
    <source>
        <strain evidence="1 2">CIRM-BRFM 2984</strain>
    </source>
</reference>
<evidence type="ECO:0000313" key="1">
    <source>
        <dbReference type="EMBL" id="KAK6971330.1"/>
    </source>
</evidence>
<evidence type="ECO:0000313" key="2">
    <source>
        <dbReference type="Proteomes" id="UP001362999"/>
    </source>
</evidence>
<proteinExistence type="predicted"/>
<dbReference type="AlphaFoldDB" id="A0AAV9Z4A5"/>